<accession>A0AAP4EXW6</accession>
<dbReference type="Pfam" id="PF06527">
    <property type="entry name" value="TniQ"/>
    <property type="match status" value="1"/>
</dbReference>
<feature type="domain" description="Helicase-associated" evidence="1">
    <location>
        <begin position="572"/>
        <end position="629"/>
    </location>
</feature>
<dbReference type="Proteomes" id="UP001300383">
    <property type="component" value="Unassembled WGS sequence"/>
</dbReference>
<dbReference type="EMBL" id="JASGBQ010000022">
    <property type="protein sequence ID" value="MDI9242949.1"/>
    <property type="molecule type" value="Genomic_DNA"/>
</dbReference>
<keyword evidence="4" id="KW-1185">Reference proteome</keyword>
<evidence type="ECO:0000259" key="2">
    <source>
        <dbReference type="Pfam" id="PF06527"/>
    </source>
</evidence>
<dbReference type="InterPro" id="IPR005114">
    <property type="entry name" value="Helicase_assoc"/>
</dbReference>
<evidence type="ECO:0000259" key="1">
    <source>
        <dbReference type="Pfam" id="PF03457"/>
    </source>
</evidence>
<name>A0AAP4EXW6_9FIRM</name>
<comment type="caution">
    <text evidence="3">The sequence shown here is derived from an EMBL/GenBank/DDBJ whole genome shotgun (WGS) entry which is preliminary data.</text>
</comment>
<reference evidence="3 4" key="1">
    <citation type="submission" date="2023-05" db="EMBL/GenBank/DDBJ databases">
        <title>[ruminococcus] sp. nov., isolated from a pig farm feces dump.</title>
        <authorList>
            <person name="Chang Y.-H."/>
        </authorList>
    </citation>
    <scope>NUCLEOTIDE SEQUENCE [LARGE SCALE GENOMIC DNA]</scope>
    <source>
        <strain evidence="3 4">YH-rum2234</strain>
    </source>
</reference>
<evidence type="ECO:0000313" key="3">
    <source>
        <dbReference type="EMBL" id="MDI9242949.1"/>
    </source>
</evidence>
<dbReference type="PANTHER" id="PTHR33418:SF1">
    <property type="entry name" value="HELICASE-ASSOCIATED DOMAIN-CONTAINING PROTEIN"/>
    <property type="match status" value="1"/>
</dbReference>
<feature type="domain" description="Helicase-associated" evidence="1">
    <location>
        <begin position="503"/>
        <end position="566"/>
    </location>
</feature>
<dbReference type="InterPro" id="IPR009492">
    <property type="entry name" value="TniQ"/>
</dbReference>
<evidence type="ECO:0000313" key="4">
    <source>
        <dbReference type="Proteomes" id="UP001300383"/>
    </source>
</evidence>
<gene>
    <name evidence="3" type="ORF">QJ036_10775</name>
</gene>
<proteinExistence type="predicted"/>
<feature type="domain" description="TniQ" evidence="2">
    <location>
        <begin position="8"/>
        <end position="155"/>
    </location>
</feature>
<dbReference type="RefSeq" id="WP_283231384.1">
    <property type="nucleotide sequence ID" value="NZ_JASGBQ010000022.1"/>
</dbReference>
<dbReference type="AlphaFoldDB" id="A0AAP4EXW6"/>
<dbReference type="Pfam" id="PF03457">
    <property type="entry name" value="HA"/>
    <property type="match status" value="2"/>
</dbReference>
<dbReference type="PANTHER" id="PTHR33418">
    <property type="entry name" value="HELICASE-ASSOCIATED"/>
    <property type="match status" value="1"/>
</dbReference>
<organism evidence="3 4">
    <name type="scientific">Fusibacillus kribbianus</name>
    <dbReference type="NCBI Taxonomy" id="3044208"/>
    <lineage>
        <taxon>Bacteria</taxon>
        <taxon>Bacillati</taxon>
        <taxon>Bacillota</taxon>
        <taxon>Clostridia</taxon>
        <taxon>Lachnospirales</taxon>
        <taxon>Lachnospiraceae</taxon>
        <taxon>Fusibacillus</taxon>
    </lineage>
</organism>
<dbReference type="Gene3D" id="6.10.140.530">
    <property type="match status" value="2"/>
</dbReference>
<sequence length="639" mass="74147">MGFIPVGKKPYPDELLYSWIHRLAAANGLLVKDFLIEYLGVKNATINSFRPDVRREFVGLYDSLLKKPDMVELFLSVSTFPFEAMFMTEGQQTKYVNNVFMEKSSVNTTSNGIFQQLHVCPECAKEDIAMYGEAYLHRIHHLSGIRVCPKHHCALMRFDGTKGRACDYDWTAYSTYELISTSDAVYADYAREIFDAGVTTDIKALKGILYSTLKDRGYSVSDAYASFNSDLHSWQYADLLKMDIPHFLKVKMIKAEYVSPEELMPLFMFLYPDANEMISLIQRADSNPLLEIYHCDTCGRNYISTPFAELNVFGCGLCNESLSESDFANRVFETNGYSASSAFKSMNRKIDLIHHKCGHHTVVTPRGFIYEGVRCMCESVITEAEAKKTISELGNYDLCEFTSAESLCKIRARDCGHIFEARYRKFVRSPHCRICFPHNMTTEYLRDRIARESNGEYEMVGDFVNQNTKISILHHVCGRTTEYSPKYFYMGARCPFCNSSFADQWERMYALLLDYKAEHGNITIPKRDLYKGENLGLWCQRQRDNYNCNKRTMTPEKVKKLSDIGFDFDPKETEWNRRYEQYLRYIEEKSTTYISRRTDYEGEHLGAWVETQRKWYKTGKMSDERKEKLLKANPLFFVS</sequence>
<protein>
    <submittedName>
        <fullName evidence="3">Helicase associated domain protein</fullName>
    </submittedName>
</protein>